<name>A0A7J8CIJ0_ROUAE</name>
<comment type="caution">
    <text evidence="1">The sequence shown here is derived from an EMBL/GenBank/DDBJ whole genome shotgun (WGS) entry which is preliminary data.</text>
</comment>
<keyword evidence="2" id="KW-1185">Reference proteome</keyword>
<accession>A0A7J8CIJ0</accession>
<gene>
    <name evidence="1" type="ORF">HJG63_009147</name>
</gene>
<evidence type="ECO:0000313" key="1">
    <source>
        <dbReference type="EMBL" id="KAF6410685.1"/>
    </source>
</evidence>
<evidence type="ECO:0000313" key="2">
    <source>
        <dbReference type="Proteomes" id="UP000593571"/>
    </source>
</evidence>
<dbReference type="Proteomes" id="UP000593571">
    <property type="component" value="Unassembled WGS sequence"/>
</dbReference>
<proteinExistence type="predicted"/>
<dbReference type="AlphaFoldDB" id="A0A7J8CIJ0"/>
<protein>
    <submittedName>
        <fullName evidence="1">Uncharacterized protein</fullName>
    </submittedName>
</protein>
<sequence>MLPAVQLALSSFSESLAHQNVTLGRTVVLNVVTRNVTSLCPSPLFPGAILASFSPSPFFFLCLCLLWYPALFKCGSSEGRPHAEKCHQIYICFLFSSLGARNHTSPPSRRGAGTPLCTARLQGPSLGSACLQQCRPIFASPPLQVREPGDQEQAGFAPLELTQSRFLSPALDSLAPCWGNCRSLICESSAKAVT</sequence>
<dbReference type="EMBL" id="JACASE010000014">
    <property type="protein sequence ID" value="KAF6410685.1"/>
    <property type="molecule type" value="Genomic_DNA"/>
</dbReference>
<reference evidence="1 2" key="1">
    <citation type="journal article" date="2020" name="Nature">
        <title>Six reference-quality genomes reveal evolution of bat adaptations.</title>
        <authorList>
            <person name="Jebb D."/>
            <person name="Huang Z."/>
            <person name="Pippel M."/>
            <person name="Hughes G.M."/>
            <person name="Lavrichenko K."/>
            <person name="Devanna P."/>
            <person name="Winkler S."/>
            <person name="Jermiin L.S."/>
            <person name="Skirmuntt E.C."/>
            <person name="Katzourakis A."/>
            <person name="Burkitt-Gray L."/>
            <person name="Ray D.A."/>
            <person name="Sullivan K.A.M."/>
            <person name="Roscito J.G."/>
            <person name="Kirilenko B.M."/>
            <person name="Davalos L.M."/>
            <person name="Corthals A.P."/>
            <person name="Power M.L."/>
            <person name="Jones G."/>
            <person name="Ransome R.D."/>
            <person name="Dechmann D.K.N."/>
            <person name="Locatelli A.G."/>
            <person name="Puechmaille S.J."/>
            <person name="Fedrigo O."/>
            <person name="Jarvis E.D."/>
            <person name="Hiller M."/>
            <person name="Vernes S.C."/>
            <person name="Myers E.W."/>
            <person name="Teeling E.C."/>
        </authorList>
    </citation>
    <scope>NUCLEOTIDE SEQUENCE [LARGE SCALE GENOMIC DNA]</scope>
    <source>
        <strain evidence="1">MRouAeg1</strain>
        <tissue evidence="1">Muscle</tissue>
    </source>
</reference>
<organism evidence="1 2">
    <name type="scientific">Rousettus aegyptiacus</name>
    <name type="common">Egyptian fruit bat</name>
    <name type="synonym">Pteropus aegyptiacus</name>
    <dbReference type="NCBI Taxonomy" id="9407"/>
    <lineage>
        <taxon>Eukaryota</taxon>
        <taxon>Metazoa</taxon>
        <taxon>Chordata</taxon>
        <taxon>Craniata</taxon>
        <taxon>Vertebrata</taxon>
        <taxon>Euteleostomi</taxon>
        <taxon>Mammalia</taxon>
        <taxon>Eutheria</taxon>
        <taxon>Laurasiatheria</taxon>
        <taxon>Chiroptera</taxon>
        <taxon>Yinpterochiroptera</taxon>
        <taxon>Pteropodoidea</taxon>
        <taxon>Pteropodidae</taxon>
        <taxon>Rousettinae</taxon>
        <taxon>Rousettus</taxon>
    </lineage>
</organism>